<dbReference type="PRINTS" id="PR00069">
    <property type="entry name" value="ALDKETRDTASE"/>
</dbReference>
<dbReference type="PIRSF" id="PIRSF000097">
    <property type="entry name" value="AKR"/>
    <property type="match status" value="1"/>
</dbReference>
<dbReference type="Proteomes" id="UP000000749">
    <property type="component" value="Chromosome"/>
</dbReference>
<dbReference type="PANTHER" id="PTHR43827">
    <property type="entry name" value="2,5-DIKETO-D-GLUCONIC ACID REDUCTASE"/>
    <property type="match status" value="1"/>
</dbReference>
<dbReference type="KEGG" id="ect:ECIAI39_0384"/>
<feature type="domain" description="NADP-dependent oxidoreductase" evidence="8">
    <location>
        <begin position="22"/>
        <end position="267"/>
    </location>
</feature>
<organism evidence="9 10">
    <name type="scientific">Escherichia coli O7:K1 (strain IAI39 / ExPEC)</name>
    <dbReference type="NCBI Taxonomy" id="585057"/>
    <lineage>
        <taxon>Bacteria</taxon>
        <taxon>Pseudomonadati</taxon>
        <taxon>Pseudomonadota</taxon>
        <taxon>Gammaproteobacteria</taxon>
        <taxon>Enterobacterales</taxon>
        <taxon>Enterobacteriaceae</taxon>
        <taxon>Escherichia</taxon>
    </lineage>
</organism>
<dbReference type="STRING" id="585057.ECIAI39_0384"/>
<evidence type="ECO:0000256" key="3">
    <source>
        <dbReference type="ARBA" id="ARBA00023002"/>
    </source>
</evidence>
<dbReference type="EMBL" id="CU928164">
    <property type="protein sequence ID" value="CAR16524.1"/>
    <property type="molecule type" value="Genomic_DNA"/>
</dbReference>
<dbReference type="Gene3D" id="3.20.20.100">
    <property type="entry name" value="NADP-dependent oxidoreductase domain"/>
    <property type="match status" value="1"/>
</dbReference>
<dbReference type="GO" id="GO:0016616">
    <property type="term" value="F:oxidoreductase activity, acting on the CH-OH group of donors, NAD or NADP as acceptor"/>
    <property type="evidence" value="ECO:0007669"/>
    <property type="project" value="UniProtKB-ARBA"/>
</dbReference>
<evidence type="ECO:0000313" key="9">
    <source>
        <dbReference type="EMBL" id="CAR16524.1"/>
    </source>
</evidence>
<comment type="catalytic activity">
    <reaction evidence="4">
        <text>hydroxyacetone + NADP(+) = methylglyoxal + NADPH + H(+)</text>
        <dbReference type="Rhea" id="RHEA:27986"/>
        <dbReference type="ChEBI" id="CHEBI:15378"/>
        <dbReference type="ChEBI" id="CHEBI:17158"/>
        <dbReference type="ChEBI" id="CHEBI:27957"/>
        <dbReference type="ChEBI" id="CHEBI:57783"/>
        <dbReference type="ChEBI" id="CHEBI:58349"/>
    </reaction>
</comment>
<dbReference type="InterPro" id="IPR018170">
    <property type="entry name" value="Aldo/ket_reductase_CS"/>
</dbReference>
<dbReference type="PROSITE" id="PS00063">
    <property type="entry name" value="ALDOKETO_REDUCTASE_3"/>
    <property type="match status" value="1"/>
</dbReference>
<evidence type="ECO:0000256" key="2">
    <source>
        <dbReference type="ARBA" id="ARBA00022857"/>
    </source>
</evidence>
<dbReference type="PANTHER" id="PTHR43827:SF3">
    <property type="entry name" value="NADP-DEPENDENT OXIDOREDUCTASE DOMAIN-CONTAINING PROTEIN"/>
    <property type="match status" value="1"/>
</dbReference>
<dbReference type="AlphaFoldDB" id="A0A0H3MI86"/>
<evidence type="ECO:0000256" key="7">
    <source>
        <dbReference type="PIRSR" id="PIRSR000097-3"/>
    </source>
</evidence>
<evidence type="ECO:0000256" key="1">
    <source>
        <dbReference type="ARBA" id="ARBA00007905"/>
    </source>
</evidence>
<evidence type="ECO:0000313" key="10">
    <source>
        <dbReference type="Proteomes" id="UP000000749"/>
    </source>
</evidence>
<dbReference type="HOGENOM" id="CLU_023205_0_1_6"/>
<accession>A0A0H3MI86</accession>
<dbReference type="Pfam" id="PF00248">
    <property type="entry name" value="Aldo_ket_red"/>
    <property type="match status" value="1"/>
</dbReference>
<gene>
    <name evidence="9" type="ordered locus">ECIAI39_0384</name>
</gene>
<feature type="binding site" evidence="6">
    <location>
        <position position="117"/>
    </location>
    <ligand>
        <name>substrate</name>
    </ligand>
</feature>
<dbReference type="InterPro" id="IPR023210">
    <property type="entry name" value="NADP_OxRdtase_dom"/>
</dbReference>
<proteinExistence type="inferred from homology"/>
<evidence type="ECO:0000256" key="6">
    <source>
        <dbReference type="PIRSR" id="PIRSR000097-2"/>
    </source>
</evidence>
<dbReference type="InterPro" id="IPR036812">
    <property type="entry name" value="NAD(P)_OxRdtase_dom_sf"/>
</dbReference>
<sequence>MEGLTVEFSVLSNNLKMPMMGFGVFQVTDKDVCKQSVLNAIRTGYRLIDTAAVYGNEDAVGEAVREAISEGLCTREELFITSKLWVQDMLNQDIAAAGIEASLKKSGLEYFDLYLLHQAMRDYFSAWRALEDTYEEGKLKAIGVSNFYPHVLANFCETVRVKPMVNQVELHPYFAQPEALATMKYYNVQPEAWAPLGGGRHKPFENNLLQSIADAHQKSISQVILRWNIQRGVVVIPKSTHQQRIEENFAIWDFSLTEKEMAQISSLDLGYVGESVKHFNPEFVRGCLAVKIHD</sequence>
<protein>
    <submittedName>
        <fullName evidence="9">Putative reductase</fullName>
    </submittedName>
</protein>
<keyword evidence="2" id="KW-0521">NADP</keyword>
<evidence type="ECO:0000256" key="5">
    <source>
        <dbReference type="PIRSR" id="PIRSR000097-1"/>
    </source>
</evidence>
<keyword evidence="3" id="KW-0560">Oxidoreductase</keyword>
<dbReference type="PROSITE" id="PS00798">
    <property type="entry name" value="ALDOKETO_REDUCTASE_1"/>
    <property type="match status" value="1"/>
</dbReference>
<evidence type="ECO:0000259" key="8">
    <source>
        <dbReference type="Pfam" id="PF00248"/>
    </source>
</evidence>
<evidence type="ECO:0000256" key="4">
    <source>
        <dbReference type="ARBA" id="ARBA00049445"/>
    </source>
</evidence>
<dbReference type="InterPro" id="IPR020471">
    <property type="entry name" value="AKR"/>
</dbReference>
<reference evidence="10" key="1">
    <citation type="journal article" date="2009" name="PLoS Genet.">
        <title>Organised genome dynamics in the Escherichia coli species results in highly diverse adaptive paths.</title>
        <authorList>
            <person name="Touchon M."/>
            <person name="Hoede C."/>
            <person name="Tenaillon O."/>
            <person name="Barbe V."/>
            <person name="Baeriswyl S."/>
            <person name="Bidet P."/>
            <person name="Bingen E."/>
            <person name="Bonacorsi S."/>
            <person name="Bouchier C."/>
            <person name="Bouvet O."/>
            <person name="Calteau A."/>
            <person name="Chiapello H."/>
            <person name="Clermont O."/>
            <person name="Cruveiller S."/>
            <person name="Danchin A."/>
            <person name="Diard M."/>
            <person name="Dossat C."/>
            <person name="Karoui M.E."/>
            <person name="Frapy E."/>
            <person name="Garry L."/>
            <person name="Ghigo J.M."/>
            <person name="Gilles A.M."/>
            <person name="Johnson J."/>
            <person name="Le Bouguenec C."/>
            <person name="Lescat M."/>
            <person name="Mangenot S."/>
            <person name="Martinez-Jehanne V."/>
            <person name="Matic I."/>
            <person name="Nassif X."/>
            <person name="Oztas S."/>
            <person name="Petit M.A."/>
            <person name="Pichon C."/>
            <person name="Rouy Z."/>
            <person name="Ruf C.S."/>
            <person name="Schneider D."/>
            <person name="Tourret J."/>
            <person name="Vacherie B."/>
            <person name="Vallenet D."/>
            <person name="Medigue C."/>
            <person name="Rocha E.P.C."/>
            <person name="Denamur E."/>
        </authorList>
    </citation>
    <scope>NUCLEOTIDE SEQUENCE [LARGE SCALE GENOMIC DNA]</scope>
    <source>
        <strain evidence="10">IAI39 / ExPEC</strain>
    </source>
</reference>
<feature type="site" description="Lowers pKa of active site Tyr" evidence="7">
    <location>
        <position position="83"/>
    </location>
</feature>
<dbReference type="FunFam" id="3.20.20.100:FF:000015">
    <property type="entry name" value="Oxidoreductase, aldo/keto reductase family"/>
    <property type="match status" value="1"/>
</dbReference>
<feature type="active site" description="Proton donor" evidence="5">
    <location>
        <position position="54"/>
    </location>
</feature>
<comment type="similarity">
    <text evidence="1">Belongs to the aldo/keto reductase family.</text>
</comment>
<dbReference type="SUPFAM" id="SSF51430">
    <property type="entry name" value="NAD(P)-linked oxidoreductase"/>
    <property type="match status" value="1"/>
</dbReference>
<dbReference type="PATRIC" id="fig|585057.6.peg.412"/>
<name>A0A0H3MI86_ECO7I</name>
<dbReference type="CDD" id="cd19133">
    <property type="entry name" value="AKR_AKR5F1"/>
    <property type="match status" value="1"/>
</dbReference>